<sequence length="113" mass="13119">MVPKVGRLLRTQVVVMLSHTIRSWSPHRQIWGSPSQVQCNRSLGQYDGTRNFRNFHWADSSRRYQWAEMNFDQKNSKPAPSHRKIDLVSPLTQGEQHLCLKGTNAVFNYSSYA</sequence>
<evidence type="ECO:0000313" key="1">
    <source>
        <dbReference type="EMBL" id="CAH9133812.1"/>
    </source>
</evidence>
<accession>A0AAV0FE76</accession>
<organism evidence="1 2">
    <name type="scientific">Cuscuta epithymum</name>
    <dbReference type="NCBI Taxonomy" id="186058"/>
    <lineage>
        <taxon>Eukaryota</taxon>
        <taxon>Viridiplantae</taxon>
        <taxon>Streptophyta</taxon>
        <taxon>Embryophyta</taxon>
        <taxon>Tracheophyta</taxon>
        <taxon>Spermatophyta</taxon>
        <taxon>Magnoliopsida</taxon>
        <taxon>eudicotyledons</taxon>
        <taxon>Gunneridae</taxon>
        <taxon>Pentapetalae</taxon>
        <taxon>asterids</taxon>
        <taxon>lamiids</taxon>
        <taxon>Solanales</taxon>
        <taxon>Convolvulaceae</taxon>
        <taxon>Cuscuteae</taxon>
        <taxon>Cuscuta</taxon>
        <taxon>Cuscuta subgen. Cuscuta</taxon>
    </lineage>
</organism>
<dbReference type="AlphaFoldDB" id="A0AAV0FE76"/>
<protein>
    <submittedName>
        <fullName evidence="1">Uncharacterized protein</fullName>
    </submittedName>
</protein>
<name>A0AAV0FE76_9ASTE</name>
<comment type="caution">
    <text evidence="1">The sequence shown here is derived from an EMBL/GenBank/DDBJ whole genome shotgun (WGS) entry which is preliminary data.</text>
</comment>
<evidence type="ECO:0000313" key="2">
    <source>
        <dbReference type="Proteomes" id="UP001152523"/>
    </source>
</evidence>
<dbReference type="Proteomes" id="UP001152523">
    <property type="component" value="Unassembled WGS sequence"/>
</dbReference>
<reference evidence="1" key="1">
    <citation type="submission" date="2022-07" db="EMBL/GenBank/DDBJ databases">
        <authorList>
            <person name="Macas J."/>
            <person name="Novak P."/>
            <person name="Neumann P."/>
        </authorList>
    </citation>
    <scope>NUCLEOTIDE SEQUENCE</scope>
</reference>
<proteinExistence type="predicted"/>
<dbReference type="EMBL" id="CAMAPF010000978">
    <property type="protein sequence ID" value="CAH9133812.1"/>
    <property type="molecule type" value="Genomic_DNA"/>
</dbReference>
<gene>
    <name evidence="1" type="ORF">CEPIT_LOCUS33233</name>
</gene>
<keyword evidence="2" id="KW-1185">Reference proteome</keyword>